<dbReference type="EMBL" id="JAOQJQ010000010">
    <property type="protein sequence ID" value="MCU6763774.1"/>
    <property type="molecule type" value="Genomic_DNA"/>
</dbReference>
<accession>A0ABT2TNG3</accession>
<dbReference type="RefSeq" id="WP_158426413.1">
    <property type="nucleotide sequence ID" value="NZ_JAOQJQ010000010.1"/>
</dbReference>
<comment type="caution">
    <text evidence="1">The sequence shown here is derived from an EMBL/GenBank/DDBJ whole genome shotgun (WGS) entry which is preliminary data.</text>
</comment>
<evidence type="ECO:0000313" key="1">
    <source>
        <dbReference type="EMBL" id="MCU6763774.1"/>
    </source>
</evidence>
<name>A0ABT2TNG3_9FIRM</name>
<reference evidence="1 2" key="1">
    <citation type="journal article" date="2021" name="ISME Commun">
        <title>Automated analysis of genomic sequences facilitates high-throughput and comprehensive description of bacteria.</title>
        <authorList>
            <person name="Hitch T.C.A."/>
        </authorList>
    </citation>
    <scope>NUCLEOTIDE SEQUENCE [LARGE SCALE GENOMIC DNA]</scope>
    <source>
        <strain evidence="1 2">Sanger_109</strain>
    </source>
</reference>
<sequence length="358" mass="41782">MKRLMQGAVVFIILVVLALLIICSKTNHMEPYEGLGRSYSSQWYTWNGNQLYFSDVVDGKEYKEYRGLYCMDMSRVKTDQSITLLSPNYAGWVNLYQDDIYFINTDHKISRILKNSGQEEVFSDMENSSVDRLLIIGDWMYWTEYEKDFIVKAYCLDGTKEQKVLKTDMDKGYEELFAYNGSVGFLVEEGKVFRTWNPENGNVTEYKWQDSDAQEEDTLYGFIENKFPVYYSDGDIYISEDFERSGERKVCSLSEITGTYREQYQVLIHKDEILITVINHEQDIAVFENYIYSLKRNTLDRTADSYNPPQEWTDTYITGGHQEIYGDAELVDRKSGEHIFAGPRIEEGYEHILEPSGV</sequence>
<protein>
    <recommendedName>
        <fullName evidence="3">DUF5050 domain-containing protein</fullName>
    </recommendedName>
</protein>
<dbReference type="Proteomes" id="UP001652442">
    <property type="component" value="Unassembled WGS sequence"/>
</dbReference>
<proteinExistence type="predicted"/>
<keyword evidence="2" id="KW-1185">Reference proteome</keyword>
<evidence type="ECO:0000313" key="2">
    <source>
        <dbReference type="Proteomes" id="UP001652442"/>
    </source>
</evidence>
<evidence type="ECO:0008006" key="3">
    <source>
        <dbReference type="Google" id="ProtNLM"/>
    </source>
</evidence>
<dbReference type="SUPFAM" id="SSF63825">
    <property type="entry name" value="YWTD domain"/>
    <property type="match status" value="1"/>
</dbReference>
<organism evidence="1 2">
    <name type="scientific">Brotonthovivens ammoniilytica</name>
    <dbReference type="NCBI Taxonomy" id="2981725"/>
    <lineage>
        <taxon>Bacteria</taxon>
        <taxon>Bacillati</taxon>
        <taxon>Bacillota</taxon>
        <taxon>Clostridia</taxon>
        <taxon>Lachnospirales</taxon>
        <taxon>Lachnospiraceae</taxon>
        <taxon>Brotonthovivens</taxon>
    </lineage>
</organism>
<gene>
    <name evidence="1" type="ORF">OCV88_15825</name>
</gene>